<dbReference type="InterPro" id="IPR042099">
    <property type="entry name" value="ANL_N_sf"/>
</dbReference>
<dbReference type="AlphaFoldDB" id="A0A561UHU0"/>
<dbReference type="InterPro" id="IPR025110">
    <property type="entry name" value="AMP-bd_C"/>
</dbReference>
<dbReference type="PANTHER" id="PTHR45527">
    <property type="entry name" value="NONRIBOSOMAL PEPTIDE SYNTHETASE"/>
    <property type="match status" value="1"/>
</dbReference>
<feature type="domain" description="AMP-dependent synthetase/ligase" evidence="1">
    <location>
        <begin position="116"/>
        <end position="336"/>
    </location>
</feature>
<organism evidence="3 4">
    <name type="scientific">Kitasatospora viridis</name>
    <dbReference type="NCBI Taxonomy" id="281105"/>
    <lineage>
        <taxon>Bacteria</taxon>
        <taxon>Bacillati</taxon>
        <taxon>Actinomycetota</taxon>
        <taxon>Actinomycetes</taxon>
        <taxon>Kitasatosporales</taxon>
        <taxon>Streptomycetaceae</taxon>
        <taxon>Kitasatospora</taxon>
    </lineage>
</organism>
<dbReference type="Proteomes" id="UP000317940">
    <property type="component" value="Unassembled WGS sequence"/>
</dbReference>
<evidence type="ECO:0000313" key="4">
    <source>
        <dbReference type="Proteomes" id="UP000317940"/>
    </source>
</evidence>
<protein>
    <submittedName>
        <fullName evidence="3">AMP-binding enzyme</fullName>
    </submittedName>
</protein>
<sequence>MTTLYERFAASAGRYADRIALDIGGRQFCYAELEFLAKGVAAGVLERHRGVPGRLGLIVDRSANSFAGYLAGQMLGCTVVPINSEYPAQRIRQLMAAAGPDLVLAPQDPPGGGSVPVAGDSGAPAYILLTSGSTGRPKGVPIGQANLAAHLEHVRRRYRIQPDSRLSNTFELTFDLSVFDMFAAWSSGAALVVAGRNELLTPAAFVGAKGLTHWFSVPSVISRAAGMRRLRPDSMPSLQWSLFCGEQLTYRQADAWRLAAPNSTIENLYGPTELTISCFDYRLPENPEHWPPTANGTVPIGRRYGGIEHLVVDPDGRPADRGELCVRGPQRFDGYLDPADNAGRFLAGDDPGRALDGPGPLPADAWYRTGDLVERLPDGDLVHRGRLDHQVKVAGYRVELGEVESALRAAPGVRDAVVLAAPTRPGGEDRLLAACTGHGVLPAAVLDGLRAALPAHLVPDRLVVLDELPYGGNGKVDRPALLNLLLPPAPVRP</sequence>
<gene>
    <name evidence="3" type="ORF">FHX73_112753</name>
</gene>
<dbReference type="EMBL" id="VIWT01000001">
    <property type="protein sequence ID" value="TWF98923.1"/>
    <property type="molecule type" value="Genomic_DNA"/>
</dbReference>
<dbReference type="OrthoDB" id="3867393at2"/>
<dbReference type="InterPro" id="IPR045851">
    <property type="entry name" value="AMP-bd_C_sf"/>
</dbReference>
<dbReference type="InterPro" id="IPR020845">
    <property type="entry name" value="AMP-binding_CS"/>
</dbReference>
<dbReference type="PROSITE" id="PS00455">
    <property type="entry name" value="AMP_BINDING"/>
    <property type="match status" value="1"/>
</dbReference>
<dbReference type="SUPFAM" id="SSF56801">
    <property type="entry name" value="Acetyl-CoA synthetase-like"/>
    <property type="match status" value="1"/>
</dbReference>
<dbReference type="GO" id="GO:0044550">
    <property type="term" value="P:secondary metabolite biosynthetic process"/>
    <property type="evidence" value="ECO:0007669"/>
    <property type="project" value="TreeGrafter"/>
</dbReference>
<dbReference type="RefSeq" id="WP_145905275.1">
    <property type="nucleotide sequence ID" value="NZ_BAAAMZ010000011.1"/>
</dbReference>
<feature type="domain" description="AMP-dependent synthetase/ligase" evidence="1">
    <location>
        <begin position="8"/>
        <end position="105"/>
    </location>
</feature>
<dbReference type="Pfam" id="PF00501">
    <property type="entry name" value="AMP-binding"/>
    <property type="match status" value="2"/>
</dbReference>
<accession>A0A561UHU0</accession>
<dbReference type="GO" id="GO:0031177">
    <property type="term" value="F:phosphopantetheine binding"/>
    <property type="evidence" value="ECO:0007669"/>
    <property type="project" value="TreeGrafter"/>
</dbReference>
<reference evidence="3 4" key="1">
    <citation type="submission" date="2019-06" db="EMBL/GenBank/DDBJ databases">
        <title>Sequencing the genomes of 1000 actinobacteria strains.</title>
        <authorList>
            <person name="Klenk H.-P."/>
        </authorList>
    </citation>
    <scope>NUCLEOTIDE SEQUENCE [LARGE SCALE GENOMIC DNA]</scope>
    <source>
        <strain evidence="3 4">DSM 44826</strain>
    </source>
</reference>
<dbReference type="GO" id="GO:0005737">
    <property type="term" value="C:cytoplasm"/>
    <property type="evidence" value="ECO:0007669"/>
    <property type="project" value="TreeGrafter"/>
</dbReference>
<feature type="domain" description="AMP-binding enzyme C-terminal" evidence="2">
    <location>
        <begin position="402"/>
        <end position="475"/>
    </location>
</feature>
<evidence type="ECO:0000259" key="1">
    <source>
        <dbReference type="Pfam" id="PF00501"/>
    </source>
</evidence>
<dbReference type="Pfam" id="PF13193">
    <property type="entry name" value="AMP-binding_C"/>
    <property type="match status" value="1"/>
</dbReference>
<dbReference type="GO" id="GO:0043041">
    <property type="term" value="P:amino acid activation for nonribosomal peptide biosynthetic process"/>
    <property type="evidence" value="ECO:0007669"/>
    <property type="project" value="TreeGrafter"/>
</dbReference>
<evidence type="ECO:0000259" key="2">
    <source>
        <dbReference type="Pfam" id="PF13193"/>
    </source>
</evidence>
<dbReference type="InterPro" id="IPR000873">
    <property type="entry name" value="AMP-dep_synth/lig_dom"/>
</dbReference>
<dbReference type="Gene3D" id="3.40.50.12780">
    <property type="entry name" value="N-terminal domain of ligase-like"/>
    <property type="match status" value="1"/>
</dbReference>
<comment type="caution">
    <text evidence="3">The sequence shown here is derived from an EMBL/GenBank/DDBJ whole genome shotgun (WGS) entry which is preliminary data.</text>
</comment>
<dbReference type="PANTHER" id="PTHR45527:SF1">
    <property type="entry name" value="FATTY ACID SYNTHASE"/>
    <property type="match status" value="1"/>
</dbReference>
<dbReference type="Gene3D" id="3.30.300.30">
    <property type="match status" value="1"/>
</dbReference>
<keyword evidence="4" id="KW-1185">Reference proteome</keyword>
<proteinExistence type="predicted"/>
<evidence type="ECO:0000313" key="3">
    <source>
        <dbReference type="EMBL" id="TWF98923.1"/>
    </source>
</evidence>
<name>A0A561UHU0_9ACTN</name>